<evidence type="ECO:0000313" key="1">
    <source>
        <dbReference type="EMBL" id="JAE15175.1"/>
    </source>
</evidence>
<protein>
    <submittedName>
        <fullName evidence="1">Uncharacterized protein</fullName>
    </submittedName>
</protein>
<name>A0A0A9FQR3_ARUDO</name>
<proteinExistence type="predicted"/>
<reference evidence="1" key="2">
    <citation type="journal article" date="2015" name="Data Brief">
        <title>Shoot transcriptome of the giant reed, Arundo donax.</title>
        <authorList>
            <person name="Barrero R.A."/>
            <person name="Guerrero F.D."/>
            <person name="Moolhuijzen P."/>
            <person name="Goolsby J.A."/>
            <person name="Tidwell J."/>
            <person name="Bellgard S.E."/>
            <person name="Bellgard M.I."/>
        </authorList>
    </citation>
    <scope>NUCLEOTIDE SEQUENCE</scope>
    <source>
        <tissue evidence="1">Shoot tissue taken approximately 20 cm above the soil surface</tissue>
    </source>
</reference>
<accession>A0A0A9FQR3</accession>
<dbReference type="EMBL" id="GBRH01182721">
    <property type="protein sequence ID" value="JAE15175.1"/>
    <property type="molecule type" value="Transcribed_RNA"/>
</dbReference>
<sequence>MNSLQFYIFMSEMYIASIISFQIQGRSVERTIMG</sequence>
<dbReference type="AlphaFoldDB" id="A0A0A9FQR3"/>
<reference evidence="1" key="1">
    <citation type="submission" date="2014-09" db="EMBL/GenBank/DDBJ databases">
        <authorList>
            <person name="Magalhaes I.L.F."/>
            <person name="Oliveira U."/>
            <person name="Santos F.R."/>
            <person name="Vidigal T.H.D.A."/>
            <person name="Brescovit A.D."/>
            <person name="Santos A.J."/>
        </authorList>
    </citation>
    <scope>NUCLEOTIDE SEQUENCE</scope>
    <source>
        <tissue evidence="1">Shoot tissue taken approximately 20 cm above the soil surface</tissue>
    </source>
</reference>
<organism evidence="1">
    <name type="scientific">Arundo donax</name>
    <name type="common">Giant reed</name>
    <name type="synonym">Donax arundinaceus</name>
    <dbReference type="NCBI Taxonomy" id="35708"/>
    <lineage>
        <taxon>Eukaryota</taxon>
        <taxon>Viridiplantae</taxon>
        <taxon>Streptophyta</taxon>
        <taxon>Embryophyta</taxon>
        <taxon>Tracheophyta</taxon>
        <taxon>Spermatophyta</taxon>
        <taxon>Magnoliopsida</taxon>
        <taxon>Liliopsida</taxon>
        <taxon>Poales</taxon>
        <taxon>Poaceae</taxon>
        <taxon>PACMAD clade</taxon>
        <taxon>Arundinoideae</taxon>
        <taxon>Arundineae</taxon>
        <taxon>Arundo</taxon>
    </lineage>
</organism>